<dbReference type="STRING" id="708187.A0A1Q8S8Z9"/>
<evidence type="ECO:0000313" key="2">
    <source>
        <dbReference type="EMBL" id="OLN97895.1"/>
    </source>
</evidence>
<sequence length="267" mass="28977">MFVFTTLSLTHANGILELVGLPVGSTRQQLSEKIAYWASIDLETAATVEGRLATYALRSYSQWDALPQSKAINNFPIDVNQISPHGPKGLPVRLSGGNTKCLQGLCVVEMSRVIAAPLAGKTLAAHGADVIWTCSGMNISEAEHAGKGEAARPTPFQALDHAGGYWLAFSVMAALYKRAIFGGSWRTDVSLAGVMKYLRSLGQYPGDSGFKCKDYEKPEDVPENYYETKKTGFGRIKAIKYSGSIEGFNIGWHVMPKPLGSDSPEWL</sequence>
<dbReference type="PANTHER" id="PTHR48228">
    <property type="entry name" value="SUCCINYL-COA--D-CITRAMALATE COA-TRANSFERASE"/>
    <property type="match status" value="1"/>
</dbReference>
<evidence type="ECO:0000256" key="1">
    <source>
        <dbReference type="ARBA" id="ARBA00008383"/>
    </source>
</evidence>
<dbReference type="SUPFAM" id="SSF89796">
    <property type="entry name" value="CoA-transferase family III (CaiB/BaiF)"/>
    <property type="match status" value="1"/>
</dbReference>
<evidence type="ECO:0000313" key="3">
    <source>
        <dbReference type="Proteomes" id="UP000186583"/>
    </source>
</evidence>
<dbReference type="Proteomes" id="UP000186583">
    <property type="component" value="Unassembled WGS sequence"/>
</dbReference>
<dbReference type="InterPro" id="IPR023606">
    <property type="entry name" value="CoA-Trfase_III_dom_1_sf"/>
</dbReference>
<dbReference type="EMBL" id="MPGH01000002">
    <property type="protein sequence ID" value="OLN97895.1"/>
    <property type="molecule type" value="Genomic_DNA"/>
</dbReference>
<accession>A0A1Q8S8Z9</accession>
<organism evidence="2 3">
    <name type="scientific">Colletotrichum chlorophyti</name>
    <dbReference type="NCBI Taxonomy" id="708187"/>
    <lineage>
        <taxon>Eukaryota</taxon>
        <taxon>Fungi</taxon>
        <taxon>Dikarya</taxon>
        <taxon>Ascomycota</taxon>
        <taxon>Pezizomycotina</taxon>
        <taxon>Sordariomycetes</taxon>
        <taxon>Hypocreomycetidae</taxon>
        <taxon>Glomerellales</taxon>
        <taxon>Glomerellaceae</taxon>
        <taxon>Colletotrichum</taxon>
    </lineage>
</organism>
<comment type="similarity">
    <text evidence="1">Belongs to the CoA-transferase III family.</text>
</comment>
<keyword evidence="3" id="KW-1185">Reference proteome</keyword>
<dbReference type="InterPro" id="IPR050509">
    <property type="entry name" value="CoA-transferase_III"/>
</dbReference>
<dbReference type="GO" id="GO:0003824">
    <property type="term" value="F:catalytic activity"/>
    <property type="evidence" value="ECO:0007669"/>
    <property type="project" value="InterPro"/>
</dbReference>
<dbReference type="Pfam" id="PF02515">
    <property type="entry name" value="CoA_transf_3"/>
    <property type="match status" value="1"/>
</dbReference>
<reference evidence="2 3" key="1">
    <citation type="submission" date="2016-11" db="EMBL/GenBank/DDBJ databases">
        <title>Draft Genome Assembly of Colletotrichum chlorophyti a pathogen of herbaceous plants.</title>
        <authorList>
            <person name="Gan P."/>
            <person name="Narusaka M."/>
            <person name="Tsushima A."/>
            <person name="Narusaka Y."/>
            <person name="Takano Y."/>
            <person name="Shirasu K."/>
        </authorList>
    </citation>
    <scope>NUCLEOTIDE SEQUENCE [LARGE SCALE GENOMIC DNA]</scope>
    <source>
        <strain evidence="2 3">NTL11</strain>
    </source>
</reference>
<dbReference type="PANTHER" id="PTHR48228:SF4">
    <property type="entry name" value="BLR3030 PROTEIN"/>
    <property type="match status" value="1"/>
</dbReference>
<protein>
    <submittedName>
        <fullName evidence="2">Uncharacterized protein</fullName>
    </submittedName>
</protein>
<name>A0A1Q8S8Z9_9PEZI</name>
<gene>
    <name evidence="2" type="ORF">CCHL11_02471</name>
</gene>
<proteinExistence type="inferred from homology"/>
<dbReference type="OrthoDB" id="5863171at2759"/>
<comment type="caution">
    <text evidence="2">The sequence shown here is derived from an EMBL/GenBank/DDBJ whole genome shotgun (WGS) entry which is preliminary data.</text>
</comment>
<dbReference type="AlphaFoldDB" id="A0A1Q8S8Z9"/>
<dbReference type="InterPro" id="IPR003673">
    <property type="entry name" value="CoA-Trfase_fam_III"/>
</dbReference>
<dbReference type="Gene3D" id="3.40.50.10540">
    <property type="entry name" value="Crotonobetainyl-coa:carnitine coa-transferase, domain 1"/>
    <property type="match status" value="2"/>
</dbReference>